<feature type="coiled-coil region" evidence="1">
    <location>
        <begin position="70"/>
        <end position="111"/>
    </location>
</feature>
<comment type="caution">
    <text evidence="3">The sequence shown here is derived from an EMBL/GenBank/DDBJ whole genome shotgun (WGS) entry which is preliminary data.</text>
</comment>
<dbReference type="AlphaFoldDB" id="A0A4U5NEV2"/>
<evidence type="ECO:0000256" key="2">
    <source>
        <dbReference type="SAM" id="MobiDB-lite"/>
    </source>
</evidence>
<gene>
    <name evidence="3" type="ORF">L596_015201</name>
</gene>
<feature type="coiled-coil region" evidence="1">
    <location>
        <begin position="524"/>
        <end position="593"/>
    </location>
</feature>
<reference evidence="3" key="1">
    <citation type="submission" date="2013-11" db="EMBL/GenBank/DDBJ databases">
        <authorList>
            <person name="Sternberg P."/>
            <person name="Dillman A."/>
            <person name="Macchietto M."/>
        </authorList>
    </citation>
    <scope>NUCLEOTIDE SEQUENCE</scope>
    <source>
        <strain evidence="3">ALL</strain>
    </source>
</reference>
<reference evidence="3" key="2">
    <citation type="journal article" date="2015" name="Genome Biol.">
        <title>Comparative genomics of Steinernema reveals deeply conserved gene regulatory networks.</title>
        <authorList>
            <person name="Dillman A.R."/>
            <person name="Macchietto M."/>
            <person name="Porter C.F."/>
            <person name="Rogers A."/>
            <person name="Williams B."/>
            <person name="Antoshechkin I."/>
            <person name="Lee M.M."/>
            <person name="Goodwin Z."/>
            <person name="Lu X."/>
            <person name="Lewis E.E."/>
            <person name="Goodrich-Blair H."/>
            <person name="Stock S.P."/>
            <person name="Adams B.J."/>
            <person name="Sternberg P.W."/>
            <person name="Mortazavi A."/>
        </authorList>
    </citation>
    <scope>NUCLEOTIDE SEQUENCE [LARGE SCALE GENOMIC DNA]</scope>
    <source>
        <strain evidence="3">ALL</strain>
    </source>
</reference>
<protein>
    <submittedName>
        <fullName evidence="3">Uncharacterized protein</fullName>
    </submittedName>
</protein>
<proteinExistence type="predicted"/>
<feature type="region of interest" description="Disordered" evidence="2">
    <location>
        <begin position="31"/>
        <end position="52"/>
    </location>
</feature>
<dbReference type="EMBL" id="AZBU02000004">
    <property type="protein sequence ID" value="TKR81314.1"/>
    <property type="molecule type" value="Genomic_DNA"/>
</dbReference>
<feature type="coiled-coil region" evidence="1">
    <location>
        <begin position="159"/>
        <end position="307"/>
    </location>
</feature>
<accession>A0A4U5NEV2</accession>
<keyword evidence="1" id="KW-0175">Coiled coil</keyword>
<evidence type="ECO:0000256" key="1">
    <source>
        <dbReference type="SAM" id="Coils"/>
    </source>
</evidence>
<feature type="compositionally biased region" description="Polar residues" evidence="2">
    <location>
        <begin position="38"/>
        <end position="52"/>
    </location>
</feature>
<reference evidence="3" key="3">
    <citation type="journal article" date="2019" name="G3 (Bethesda)">
        <title>Hybrid Assembly of the Genome of the Entomopathogenic Nematode Steinernema carpocapsae Identifies the X-Chromosome.</title>
        <authorList>
            <person name="Serra L."/>
            <person name="Macchietto M."/>
            <person name="Macias-Munoz A."/>
            <person name="McGill C.J."/>
            <person name="Rodriguez I.M."/>
            <person name="Rodriguez B."/>
            <person name="Murad R."/>
            <person name="Mortazavi A."/>
        </authorList>
    </citation>
    <scope>NUCLEOTIDE SEQUENCE</scope>
    <source>
        <strain evidence="3">ALL</strain>
    </source>
</reference>
<sequence length="754" mass="86702">MSLDRDTSNEFTFQEDHDGIEIPSFVDHDAQAPMFSPVGSTDTGHGESPTSMAATATETDDFTTSVDGFEMDLQSLLNAKEEEIANLKDRLQEEELKSEALLRQNADLKMRNAYIEEHRNEIRDDDSTTTDSSNHPTLENRVEIRAHREHNFVDLLNDTEELNGENRLLKAEVKRLEDLVRENQVFRSKFHESEKMLENMREDRERLQILHDDHSKQIDHLSLKLQEATCKRPDEELIKKLQTEVQETSRKVRLLDKTILELEVVKDTLEDDNESLKQERESMQKSIEAQQEEIEQLAVKLQEAKDELAMVTVPTNAPSERSVSTVSLASSNPEGPDVRVWKLLPRKVRRAFEDYAMKRENDGTPAEKAIKKLHKLTIGLSSDSSAFVVGISDRTHFLSSRCSSVESVLPPLKPETRDALTDCEGLSIHKDAQTECLFSDVFNFSLSETPRHLSQDSIFSGGLLPSRSCELDPVDKHLLDEVNEAGKASQEIANEISAVAHRRSSTVGPVDVSVQADVISMKTMQSVEAENEVFRRTVGQLREDLTKKGVEISKLQTRCDEAEDLAQHLDDCVKEEQKENAVLRKKITLLEEHNHKMRVQNRKLYEDFTKKSDEMSKLQTRSDEVEDRAQHLDDCVKGEQKENAVLRKKITLLEEHNHKMRVSVQNRKLYEDFTKKSDEMSKLQTRSDEVEDRAQHLDDCVKKEQKENAVLRKKITLLEEHNHEMRVQNRKLYEDFKPIDPILKARRKERGREI</sequence>
<evidence type="ECO:0000313" key="3">
    <source>
        <dbReference type="EMBL" id="TKR81314.1"/>
    </source>
</evidence>
<name>A0A4U5NEV2_STECR</name>
<organism evidence="3">
    <name type="scientific">Steinernema carpocapsae</name>
    <name type="common">Entomopathogenic nematode</name>
    <dbReference type="NCBI Taxonomy" id="34508"/>
    <lineage>
        <taxon>Eukaryota</taxon>
        <taxon>Metazoa</taxon>
        <taxon>Ecdysozoa</taxon>
        <taxon>Nematoda</taxon>
        <taxon>Chromadorea</taxon>
        <taxon>Rhabditida</taxon>
        <taxon>Tylenchina</taxon>
        <taxon>Panagrolaimomorpha</taxon>
        <taxon>Strongyloidoidea</taxon>
        <taxon>Steinernematidae</taxon>
        <taxon>Steinernema</taxon>
    </lineage>
</organism>